<proteinExistence type="inferred from homology"/>
<dbReference type="GO" id="GO:1902600">
    <property type="term" value="P:proton transmembrane transport"/>
    <property type="evidence" value="ECO:0007669"/>
    <property type="project" value="UniProtKB-KW"/>
</dbReference>
<dbReference type="InterPro" id="IPR004100">
    <property type="entry name" value="ATPase_F1/V1/A1_a/bsu_N"/>
</dbReference>
<evidence type="ECO:0000256" key="8">
    <source>
        <dbReference type="SAM" id="Phobius"/>
    </source>
</evidence>
<evidence type="ECO:0000313" key="11">
    <source>
        <dbReference type="Proteomes" id="UP001642260"/>
    </source>
</evidence>
<organism evidence="10 11">
    <name type="scientific">Eruca vesicaria subsp. sativa</name>
    <name type="common">Garden rocket</name>
    <name type="synonym">Eruca sativa</name>
    <dbReference type="NCBI Taxonomy" id="29727"/>
    <lineage>
        <taxon>Eukaryota</taxon>
        <taxon>Viridiplantae</taxon>
        <taxon>Streptophyta</taxon>
        <taxon>Embryophyta</taxon>
        <taxon>Tracheophyta</taxon>
        <taxon>Spermatophyta</taxon>
        <taxon>Magnoliopsida</taxon>
        <taxon>eudicotyledons</taxon>
        <taxon>Gunneridae</taxon>
        <taxon>Pentapetalae</taxon>
        <taxon>rosids</taxon>
        <taxon>malvids</taxon>
        <taxon>Brassicales</taxon>
        <taxon>Brassicaceae</taxon>
        <taxon>Brassiceae</taxon>
        <taxon>Eruca</taxon>
    </lineage>
</organism>
<keyword evidence="8" id="KW-1133">Transmembrane helix</keyword>
<dbReference type="PANTHER" id="PTHR43607">
    <property type="entry name" value="V-TYPE PROTON ATPASE CATALYTIC SUBUNIT A"/>
    <property type="match status" value="1"/>
</dbReference>
<dbReference type="InterPro" id="IPR022878">
    <property type="entry name" value="V-ATPase_asu"/>
</dbReference>
<reference evidence="10 11" key="1">
    <citation type="submission" date="2022-03" db="EMBL/GenBank/DDBJ databases">
        <authorList>
            <person name="Macdonald S."/>
            <person name="Ahmed S."/>
            <person name="Newling K."/>
        </authorList>
    </citation>
    <scope>NUCLEOTIDE SEQUENCE [LARGE SCALE GENOMIC DNA]</scope>
</reference>
<keyword evidence="6" id="KW-1278">Translocase</keyword>
<comment type="similarity">
    <text evidence="1">Belongs to the ATPase alpha/beta chains family.</text>
</comment>
<evidence type="ECO:0000256" key="6">
    <source>
        <dbReference type="ARBA" id="ARBA00022967"/>
    </source>
</evidence>
<evidence type="ECO:0000256" key="7">
    <source>
        <dbReference type="ARBA" id="ARBA00023065"/>
    </source>
</evidence>
<keyword evidence="8" id="KW-0472">Membrane</keyword>
<dbReference type="InterPro" id="IPR027417">
    <property type="entry name" value="P-loop_NTPase"/>
</dbReference>
<feature type="transmembrane region" description="Helical" evidence="8">
    <location>
        <begin position="115"/>
        <end position="142"/>
    </location>
</feature>
<comment type="caution">
    <text evidence="10">The sequence shown here is derived from an EMBL/GenBank/DDBJ whole genome shotgun (WGS) entry which is preliminary data.</text>
</comment>
<evidence type="ECO:0000256" key="2">
    <source>
        <dbReference type="ARBA" id="ARBA00022448"/>
    </source>
</evidence>
<keyword evidence="5" id="KW-0067">ATP-binding</keyword>
<accession>A0ABC8LNE2</accession>
<dbReference type="PANTHER" id="PTHR43607:SF1">
    <property type="entry name" value="H(+)-TRANSPORTING TWO-SECTOR ATPASE"/>
    <property type="match status" value="1"/>
</dbReference>
<keyword evidence="11" id="KW-1185">Reference proteome</keyword>
<evidence type="ECO:0000256" key="3">
    <source>
        <dbReference type="ARBA" id="ARBA00022741"/>
    </source>
</evidence>
<keyword evidence="7" id="KW-0406">Ion transport</keyword>
<sequence length="226" mass="25013">MYQLAHDETPRYLLGLAEVVFPSPELNGDFGCATDLSSSSLPDQSRHCGWCCYPLEGDSATIQVYEETAGLTVNDHVLRTHKPLSVELGLEILGNIFDVIQVKPLKNITKRSGDVYILVVCLFQLLTKIVFGNSSLMILIVFEYTLMTHRVALHPDAMGKITYLAPAGQYSFKSWHVRTPKPVASKLAVDTPLLMGQYSNSDAVVYIGCGERGNKMAEVLMDFPQL</sequence>
<dbReference type="GO" id="GO:0005524">
    <property type="term" value="F:ATP binding"/>
    <property type="evidence" value="ECO:0007669"/>
    <property type="project" value="UniProtKB-KW"/>
</dbReference>
<keyword evidence="8" id="KW-0812">Transmembrane</keyword>
<dbReference type="AlphaFoldDB" id="A0ABC8LNE2"/>
<keyword evidence="2" id="KW-0813">Transport</keyword>
<feature type="domain" description="ATPase F1/V1/A1 complex alpha/beta subunit N-terminal" evidence="9">
    <location>
        <begin position="55"/>
        <end position="80"/>
    </location>
</feature>
<dbReference type="Gene3D" id="3.40.50.300">
    <property type="entry name" value="P-loop containing nucleotide triphosphate hydrolases"/>
    <property type="match status" value="1"/>
</dbReference>
<keyword evidence="3" id="KW-0547">Nucleotide-binding</keyword>
<evidence type="ECO:0000256" key="5">
    <source>
        <dbReference type="ARBA" id="ARBA00022840"/>
    </source>
</evidence>
<gene>
    <name evidence="10" type="ORF">ERUC_LOCUS37766</name>
</gene>
<name>A0ABC8LNE2_ERUVS</name>
<dbReference type="EMBL" id="CAKOAT010660709">
    <property type="protein sequence ID" value="CAH8385283.1"/>
    <property type="molecule type" value="Genomic_DNA"/>
</dbReference>
<protein>
    <recommendedName>
        <fullName evidence="9">ATPase F1/V1/A1 complex alpha/beta subunit N-terminal domain-containing protein</fullName>
    </recommendedName>
</protein>
<evidence type="ECO:0000256" key="1">
    <source>
        <dbReference type="ARBA" id="ARBA00008936"/>
    </source>
</evidence>
<dbReference type="Pfam" id="PF02874">
    <property type="entry name" value="ATP-synt_ab_N"/>
    <property type="match status" value="1"/>
</dbReference>
<evidence type="ECO:0000256" key="4">
    <source>
        <dbReference type="ARBA" id="ARBA00022781"/>
    </source>
</evidence>
<dbReference type="Gene3D" id="2.30.30.650">
    <property type="match status" value="1"/>
</dbReference>
<evidence type="ECO:0000259" key="9">
    <source>
        <dbReference type="Pfam" id="PF02874"/>
    </source>
</evidence>
<evidence type="ECO:0000313" key="10">
    <source>
        <dbReference type="EMBL" id="CAH8385283.1"/>
    </source>
</evidence>
<dbReference type="Proteomes" id="UP001642260">
    <property type="component" value="Unassembled WGS sequence"/>
</dbReference>
<keyword evidence="4" id="KW-0375">Hydrogen ion transport</keyword>